<evidence type="ECO:0000313" key="5">
    <source>
        <dbReference type="Proteomes" id="UP000076878"/>
    </source>
</evidence>
<gene>
    <name evidence="4" type="ORF">SAMN05216375_10291</name>
    <name evidence="3" type="ORF">TR210_615</name>
</gene>
<evidence type="ECO:0000313" key="3">
    <source>
        <dbReference type="EMBL" id="CZQ87524.1"/>
    </source>
</evidence>
<organism evidence="3 5">
    <name type="scientific">Trichococcus ilyis</name>
    <dbReference type="NCBI Taxonomy" id="640938"/>
    <lineage>
        <taxon>Bacteria</taxon>
        <taxon>Bacillati</taxon>
        <taxon>Bacillota</taxon>
        <taxon>Bacilli</taxon>
        <taxon>Lactobacillales</taxon>
        <taxon>Carnobacteriaceae</taxon>
        <taxon>Trichococcus</taxon>
    </lineage>
</organism>
<sequence>MGKILIIGGTGNISLPATKKLAADPHNEVYVLNRGNRNADLPINVQTVVGNITDTAFMKAWIADKAFDSVLNFIVWDEQNAQDNIEIFAGHTKQFIYVSTVVVLDHEATCNVKETSQMGNKYSDYGKNKAAAEKAFLAAKAASGFPITIVRPTQTYSKDRIPLSVKGSGCWSVIARMLQGKPVIIHGDGQSVWASTHSEDFAEGIQPIVANPETVGETYHIVNPEPHTWDMVYQELASLLGVAYKPVYISTELLSASKQYDLMQSIQGDKRWSNIFDISKLKQVNPDFACKIPLRKGLQLFLEYMDAHPELKVEEPAFDQWCDDTIALYESLKASFQKDIR</sequence>
<dbReference type="InterPro" id="IPR036291">
    <property type="entry name" value="NAD(P)-bd_dom_sf"/>
</dbReference>
<evidence type="ECO:0000259" key="2">
    <source>
        <dbReference type="Pfam" id="PF01370"/>
    </source>
</evidence>
<dbReference type="Proteomes" id="UP000199280">
    <property type="component" value="Unassembled WGS sequence"/>
</dbReference>
<dbReference type="EMBL" id="FJNB01000003">
    <property type="protein sequence ID" value="CZQ87524.1"/>
    <property type="molecule type" value="Genomic_DNA"/>
</dbReference>
<dbReference type="STRING" id="640938.TR210_615"/>
<dbReference type="InterPro" id="IPR001509">
    <property type="entry name" value="Epimerase_deHydtase"/>
</dbReference>
<name>A0A143YEH7_9LACT</name>
<protein>
    <submittedName>
        <fullName evidence="4">Nucleoside-diphosphate-sugar epimerase</fullName>
    </submittedName>
</protein>
<keyword evidence="6" id="KW-1185">Reference proteome</keyword>
<dbReference type="Pfam" id="PF01370">
    <property type="entry name" value="Epimerase"/>
    <property type="match status" value="1"/>
</dbReference>
<evidence type="ECO:0000313" key="6">
    <source>
        <dbReference type="Proteomes" id="UP000199280"/>
    </source>
</evidence>
<accession>A0A143YEH7</accession>
<evidence type="ECO:0000256" key="1">
    <source>
        <dbReference type="ARBA" id="ARBA00007637"/>
    </source>
</evidence>
<comment type="similarity">
    <text evidence="1">Belongs to the NAD(P)-dependent epimerase/dehydratase family.</text>
</comment>
<proteinExistence type="inferred from homology"/>
<dbReference type="Proteomes" id="UP000076878">
    <property type="component" value="Unassembled WGS sequence"/>
</dbReference>
<feature type="domain" description="NAD-dependent epimerase/dehydratase" evidence="2">
    <location>
        <begin position="4"/>
        <end position="221"/>
    </location>
</feature>
<dbReference type="Gene3D" id="3.40.50.720">
    <property type="entry name" value="NAD(P)-binding Rossmann-like Domain"/>
    <property type="match status" value="1"/>
</dbReference>
<dbReference type="PANTHER" id="PTHR43000">
    <property type="entry name" value="DTDP-D-GLUCOSE 4,6-DEHYDRATASE-RELATED"/>
    <property type="match status" value="1"/>
</dbReference>
<dbReference type="EMBL" id="FNYT01000002">
    <property type="protein sequence ID" value="SEI65221.1"/>
    <property type="molecule type" value="Genomic_DNA"/>
</dbReference>
<dbReference type="AlphaFoldDB" id="A0A143YEH7"/>
<dbReference type="RefSeq" id="WP_068621450.1">
    <property type="nucleotide sequence ID" value="NZ_FJNB01000003.1"/>
</dbReference>
<reference evidence="3 5" key="1">
    <citation type="submission" date="2016-02" db="EMBL/GenBank/DDBJ databases">
        <authorList>
            <person name="Wen L."/>
            <person name="He K."/>
            <person name="Yang H."/>
        </authorList>
    </citation>
    <scope>NUCLEOTIDE SEQUENCE [LARGE SCALE GENOMIC DNA]</scope>
    <source>
        <strain evidence="3">Trichococcus_R210</strain>
    </source>
</reference>
<reference evidence="4 6" key="2">
    <citation type="submission" date="2016-10" db="EMBL/GenBank/DDBJ databases">
        <authorList>
            <person name="Varghese N."/>
            <person name="Submissions S."/>
        </authorList>
    </citation>
    <scope>NUCLEOTIDE SEQUENCE [LARGE SCALE GENOMIC DNA]</scope>
    <source>
        <strain evidence="4 6">DSM 22150</strain>
    </source>
</reference>
<dbReference type="SUPFAM" id="SSF51735">
    <property type="entry name" value="NAD(P)-binding Rossmann-fold domains"/>
    <property type="match status" value="1"/>
</dbReference>
<evidence type="ECO:0000313" key="4">
    <source>
        <dbReference type="EMBL" id="SEI65221.1"/>
    </source>
</evidence>